<feature type="domain" description="Mrr-like" evidence="1">
    <location>
        <begin position="2"/>
        <end position="49"/>
    </location>
</feature>
<dbReference type="InterPro" id="IPR039442">
    <property type="entry name" value="Mrr-like_dom"/>
</dbReference>
<gene>
    <name evidence="2" type="ORF">C7B47_10970</name>
</gene>
<evidence type="ECO:0000313" key="3">
    <source>
        <dbReference type="Proteomes" id="UP000242705"/>
    </source>
</evidence>
<dbReference type="AlphaFoldDB" id="A0A2T2WVQ2"/>
<protein>
    <recommendedName>
        <fullName evidence="1">Mrr-like domain-containing protein</fullName>
    </recommendedName>
</protein>
<dbReference type="Pfam" id="PF13156">
    <property type="entry name" value="Mrr_cat_2"/>
    <property type="match status" value="1"/>
</dbReference>
<evidence type="ECO:0000259" key="1">
    <source>
        <dbReference type="Pfam" id="PF13156"/>
    </source>
</evidence>
<sequence length="57" mass="6499">MDLVAQQADNDDLWAIPCKFLEHRVAKEDLDPFFTESGKHPGSRGFTHMISRACIPR</sequence>
<accession>A0A2T2WVQ2</accession>
<reference evidence="2 3" key="1">
    <citation type="journal article" date="2014" name="BMC Genomics">
        <title>Comparison of environmental and isolate Sulfobacillus genomes reveals diverse carbon, sulfur, nitrogen, and hydrogen metabolisms.</title>
        <authorList>
            <person name="Justice N.B."/>
            <person name="Norman A."/>
            <person name="Brown C.T."/>
            <person name="Singh A."/>
            <person name="Thomas B.C."/>
            <person name="Banfield J.F."/>
        </authorList>
    </citation>
    <scope>NUCLEOTIDE SEQUENCE [LARGE SCALE GENOMIC DNA]</scope>
    <source>
        <strain evidence="2">AMDSBA5</strain>
    </source>
</reference>
<evidence type="ECO:0000313" key="2">
    <source>
        <dbReference type="EMBL" id="PSR26292.1"/>
    </source>
</evidence>
<proteinExistence type="predicted"/>
<dbReference type="EMBL" id="PXYX01000024">
    <property type="protein sequence ID" value="PSR26292.1"/>
    <property type="molecule type" value="Genomic_DNA"/>
</dbReference>
<dbReference type="Proteomes" id="UP000242705">
    <property type="component" value="Unassembled WGS sequence"/>
</dbReference>
<organism evidence="2 3">
    <name type="scientific">Sulfobacillus thermosulfidooxidans</name>
    <dbReference type="NCBI Taxonomy" id="28034"/>
    <lineage>
        <taxon>Bacteria</taxon>
        <taxon>Bacillati</taxon>
        <taxon>Bacillota</taxon>
        <taxon>Clostridia</taxon>
        <taxon>Eubacteriales</taxon>
        <taxon>Clostridiales Family XVII. Incertae Sedis</taxon>
        <taxon>Sulfobacillus</taxon>
    </lineage>
</organism>
<comment type="caution">
    <text evidence="2">The sequence shown here is derived from an EMBL/GenBank/DDBJ whole genome shotgun (WGS) entry which is preliminary data.</text>
</comment>
<name>A0A2T2WVQ2_SULTH</name>